<proteinExistence type="predicted"/>
<dbReference type="PANTHER" id="PTHR46910:SF23">
    <property type="entry name" value="THIAMINE REPRESSIBLE GENES REGULATORY PROTEIN THI1"/>
    <property type="match status" value="1"/>
</dbReference>
<dbReference type="SMART" id="SM00066">
    <property type="entry name" value="GAL4"/>
    <property type="match status" value="1"/>
</dbReference>
<evidence type="ECO:0000256" key="1">
    <source>
        <dbReference type="ARBA" id="ARBA00023242"/>
    </source>
</evidence>
<dbReference type="EMBL" id="WIPF01000228">
    <property type="protein sequence ID" value="KAF3198962.1"/>
    <property type="molecule type" value="Genomic_DNA"/>
</dbReference>
<name>A0A6G1LX82_ORBOL</name>
<dbReference type="SUPFAM" id="SSF57701">
    <property type="entry name" value="Zn2/Cys6 DNA-binding domain"/>
    <property type="match status" value="1"/>
</dbReference>
<evidence type="ECO:0000313" key="4">
    <source>
        <dbReference type="Proteomes" id="UP000483672"/>
    </source>
</evidence>
<feature type="region of interest" description="Disordered" evidence="2">
    <location>
        <begin position="341"/>
        <end position="375"/>
    </location>
</feature>
<accession>A0A6G1LX82</accession>
<dbReference type="InterPro" id="IPR001138">
    <property type="entry name" value="Zn2Cys6_DnaBD"/>
</dbReference>
<feature type="region of interest" description="Disordered" evidence="2">
    <location>
        <begin position="23"/>
        <end position="80"/>
    </location>
</feature>
<dbReference type="Proteomes" id="UP000483672">
    <property type="component" value="Unassembled WGS sequence"/>
</dbReference>
<comment type="caution">
    <text evidence="3">The sequence shown here is derived from an EMBL/GenBank/DDBJ whole genome shotgun (WGS) entry which is preliminary data.</text>
</comment>
<reference evidence="3 4" key="1">
    <citation type="submission" date="2019-06" db="EMBL/GenBank/DDBJ databases">
        <authorList>
            <person name="Palmer J.M."/>
        </authorList>
    </citation>
    <scope>NUCLEOTIDE SEQUENCE [LARGE SCALE GENOMIC DNA]</scope>
    <source>
        <strain evidence="3 4">TWF191</strain>
    </source>
</reference>
<dbReference type="AlphaFoldDB" id="A0A6G1LX82"/>
<sequence>MPTPFKNTMPSSQQINGDRVLFPSEQPRLNPNPALQGQSPNLGDEVFHHSNLSPHDGTDNGLGLHGLHTPQTLDLHKNNGSNDSLTFQTYTNPLDNHINYGVHGLDFNPTILPISYNQGNADDPHSSVMAAFFPNSDGGPKLDSHTEAPYGTGIGAGNPPPTGQISIKEEAQSGGETPQRTPRPVVPGSSSKAATISGSNSKIVPPPINTDAQSPQIGGGGGGGTKSQHNTWRRGNKGRTPLSVKRSQSTPNVQLAAQLAAASAVSAPPIPSANTTDDISPVTLAYQLDKKRNKLGYHRTSVACGHCRRRKIRCILAKDESGRCSNCIRLKKECSFYPVESADRRPRSASKPEISSQIFQDNCSSPSSPTRSPRLSVDQINMAPVYDGSLYPSSLPITPNYECETPTSTFDETYRNRSFSSSSRASLAFSNSGSRRPSLAHMFTAPLPSREFRSLSDASPTYVETFSSFASRFGNSTKAIGIGIEDPTSSFWRLENASNNFSPLSQHINFGGMPSLQEDSVRHERLNSVDNGVGPMAQSYADPGLFSVGSDPPIENIISHAAKAVMDVQTSQAFIESAEAFPVDGGYDLPWNDPSKGGASGIAHSSSLAENWFLPQQSITDMVCDPDSLQHLNQTALGVKHE</sequence>
<dbReference type="PROSITE" id="PS50048">
    <property type="entry name" value="ZN2_CY6_FUNGAL_2"/>
    <property type="match status" value="1"/>
</dbReference>
<dbReference type="CDD" id="cd00067">
    <property type="entry name" value="GAL4"/>
    <property type="match status" value="1"/>
</dbReference>
<feature type="compositionally biased region" description="Polar residues" evidence="2">
    <location>
        <begin position="188"/>
        <end position="202"/>
    </location>
</feature>
<feature type="compositionally biased region" description="Polar residues" evidence="2">
    <location>
        <begin position="353"/>
        <end position="363"/>
    </location>
</feature>
<feature type="compositionally biased region" description="Polar residues" evidence="2">
    <location>
        <begin position="27"/>
        <end position="41"/>
    </location>
</feature>
<evidence type="ECO:0000256" key="2">
    <source>
        <dbReference type="SAM" id="MobiDB-lite"/>
    </source>
</evidence>
<dbReference type="PROSITE" id="PS00463">
    <property type="entry name" value="ZN2_CY6_FUNGAL_1"/>
    <property type="match status" value="1"/>
</dbReference>
<feature type="compositionally biased region" description="Low complexity" evidence="2">
    <location>
        <begin position="364"/>
        <end position="375"/>
    </location>
</feature>
<dbReference type="GO" id="GO:0008270">
    <property type="term" value="F:zinc ion binding"/>
    <property type="evidence" value="ECO:0007669"/>
    <property type="project" value="InterPro"/>
</dbReference>
<organism evidence="3 4">
    <name type="scientific">Orbilia oligospora</name>
    <name type="common">Nematode-trapping fungus</name>
    <name type="synonym">Arthrobotrys oligospora</name>
    <dbReference type="NCBI Taxonomy" id="2813651"/>
    <lineage>
        <taxon>Eukaryota</taxon>
        <taxon>Fungi</taxon>
        <taxon>Dikarya</taxon>
        <taxon>Ascomycota</taxon>
        <taxon>Pezizomycotina</taxon>
        <taxon>Orbiliomycetes</taxon>
        <taxon>Orbiliales</taxon>
        <taxon>Orbiliaceae</taxon>
        <taxon>Orbilia</taxon>
    </lineage>
</organism>
<dbReference type="GO" id="GO:0000981">
    <property type="term" value="F:DNA-binding transcription factor activity, RNA polymerase II-specific"/>
    <property type="evidence" value="ECO:0007669"/>
    <property type="project" value="InterPro"/>
</dbReference>
<dbReference type="Pfam" id="PF00172">
    <property type="entry name" value="Zn_clus"/>
    <property type="match status" value="1"/>
</dbReference>
<dbReference type="PANTHER" id="PTHR46910">
    <property type="entry name" value="TRANSCRIPTION FACTOR PDR1"/>
    <property type="match status" value="1"/>
</dbReference>
<protein>
    <submittedName>
        <fullName evidence="3">Uncharacterized protein</fullName>
    </submittedName>
</protein>
<gene>
    <name evidence="3" type="ORF">TWF191_004635</name>
</gene>
<dbReference type="InterPro" id="IPR036864">
    <property type="entry name" value="Zn2-C6_fun-type_DNA-bd_sf"/>
</dbReference>
<evidence type="ECO:0000313" key="3">
    <source>
        <dbReference type="EMBL" id="KAF3198962.1"/>
    </source>
</evidence>
<keyword evidence="1" id="KW-0539">Nucleus</keyword>
<dbReference type="InterPro" id="IPR050987">
    <property type="entry name" value="AtrR-like"/>
</dbReference>
<dbReference type="Gene3D" id="4.10.240.10">
    <property type="entry name" value="Zn(2)-C6 fungal-type DNA-binding domain"/>
    <property type="match status" value="1"/>
</dbReference>
<feature type="region of interest" description="Disordered" evidence="2">
    <location>
        <begin position="137"/>
        <end position="251"/>
    </location>
</feature>